<sequence length="111" mass="12654">MTKNELFTIFELIIVYYDQFEIDQKKVDARHEVLRTCSFEKVKERLLSFVSVSTFPPKVSDLAGSGAAVSRAIPDYQETVVILKTHQKPAANKVIQQELANMRNILGIRRA</sequence>
<dbReference type="RefSeq" id="WP_126863211.1">
    <property type="nucleotide sequence ID" value="NZ_JAUSTX010000021.1"/>
</dbReference>
<name>A0A3S0W4P0_9BACI</name>
<dbReference type="AlphaFoldDB" id="A0A3S0W4P0"/>
<gene>
    <name evidence="1" type="ORF">ELQ35_02130</name>
</gene>
<organism evidence="1 2">
    <name type="scientific">Peribacillus cavernae</name>
    <dbReference type="NCBI Taxonomy" id="1674310"/>
    <lineage>
        <taxon>Bacteria</taxon>
        <taxon>Bacillati</taxon>
        <taxon>Bacillota</taxon>
        <taxon>Bacilli</taxon>
        <taxon>Bacillales</taxon>
        <taxon>Bacillaceae</taxon>
        <taxon>Peribacillus</taxon>
    </lineage>
</organism>
<reference evidence="1 2" key="1">
    <citation type="submission" date="2018-12" db="EMBL/GenBank/DDBJ databases">
        <title>Bacillus chawlae sp. nov., Bacillus glennii sp. nov., and Bacillus saganii sp. nov. Isolated from the Vehicle Assembly Building at Kennedy Space Center where the Viking Spacecraft were Assembled.</title>
        <authorList>
            <person name="Seuylemezian A."/>
            <person name="Vaishampayan P."/>
        </authorList>
    </citation>
    <scope>NUCLEOTIDE SEQUENCE [LARGE SCALE GENOMIC DNA]</scope>
    <source>
        <strain evidence="1 2">L5</strain>
    </source>
</reference>
<keyword evidence="2" id="KW-1185">Reference proteome</keyword>
<proteinExistence type="predicted"/>
<dbReference type="EMBL" id="RYZZ01000002">
    <property type="protein sequence ID" value="RUQ32451.1"/>
    <property type="molecule type" value="Genomic_DNA"/>
</dbReference>
<comment type="caution">
    <text evidence="1">The sequence shown here is derived from an EMBL/GenBank/DDBJ whole genome shotgun (WGS) entry which is preliminary data.</text>
</comment>
<protein>
    <submittedName>
        <fullName evidence="1">Uncharacterized protein</fullName>
    </submittedName>
</protein>
<accession>A0A3S0W4P0</accession>
<dbReference type="Gene3D" id="1.10.8.200">
    <property type="entry name" value="Replisome organizer (g39p helicase loader/inhibitor protein)"/>
    <property type="match status" value="1"/>
</dbReference>
<evidence type="ECO:0000313" key="1">
    <source>
        <dbReference type="EMBL" id="RUQ32451.1"/>
    </source>
</evidence>
<dbReference type="OrthoDB" id="2925747at2"/>
<evidence type="ECO:0000313" key="2">
    <source>
        <dbReference type="Proteomes" id="UP000267430"/>
    </source>
</evidence>
<dbReference type="Proteomes" id="UP000267430">
    <property type="component" value="Unassembled WGS sequence"/>
</dbReference>